<dbReference type="PANTHER" id="PTHR33794">
    <property type="entry name" value="BACILLOLYSIN"/>
    <property type="match status" value="1"/>
</dbReference>
<organism evidence="14 15">
    <name type="scientific">Actinomadura syzygii</name>
    <dbReference type="NCBI Taxonomy" id="1427538"/>
    <lineage>
        <taxon>Bacteria</taxon>
        <taxon>Bacillati</taxon>
        <taxon>Actinomycetota</taxon>
        <taxon>Actinomycetes</taxon>
        <taxon>Streptosporangiales</taxon>
        <taxon>Thermomonosporaceae</taxon>
        <taxon>Actinomadura</taxon>
    </lineage>
</organism>
<comment type="similarity">
    <text evidence="1 9">Belongs to the peptidase M4 family.</text>
</comment>
<dbReference type="InterPro" id="IPR023612">
    <property type="entry name" value="Peptidase_M4"/>
</dbReference>
<dbReference type="InterPro" id="IPR001570">
    <property type="entry name" value="Peptidase_M4_C_domain"/>
</dbReference>
<comment type="subcellular location">
    <subcellularLocation>
        <location evidence="9">Secreted</location>
    </subcellularLocation>
</comment>
<dbReference type="Gene3D" id="3.10.450.490">
    <property type="match status" value="1"/>
</dbReference>
<evidence type="ECO:0000256" key="8">
    <source>
        <dbReference type="PIRSR" id="PIRSR623612-1"/>
    </source>
</evidence>
<dbReference type="CDD" id="cd09597">
    <property type="entry name" value="M4_TLP"/>
    <property type="match status" value="1"/>
</dbReference>
<dbReference type="Proteomes" id="UP000322634">
    <property type="component" value="Unassembled WGS sequence"/>
</dbReference>
<dbReference type="PANTHER" id="PTHR33794:SF1">
    <property type="entry name" value="BACILLOLYSIN"/>
    <property type="match status" value="1"/>
</dbReference>
<evidence type="ECO:0000313" key="14">
    <source>
        <dbReference type="EMBL" id="TYC11596.1"/>
    </source>
</evidence>
<keyword evidence="15" id="KW-1185">Reference proteome</keyword>
<evidence type="ECO:0000256" key="2">
    <source>
        <dbReference type="ARBA" id="ARBA00022670"/>
    </source>
</evidence>
<sequence>MTRRAFTGRRTVLLASATLLATGVLAAPAAARQAPSPPDPGKAAARALGAVAARGAELRGGDGQAFKVVRVLMDRDGASHTRMTRTYDGLPVLGGDVVVHQSASGGWRGSSGTLAAAPADSTPEVSAKAAEKKAAAKRRKAQGPPALVVEARTADHRPRLAWRVQTTGKRADGTPSRILTSVDAATGEVLLSEETIRTEAGDGKSLYTGTVPLETTKSGSVYQLKDPTRGNTYTGDAGGQTDLCILVWCVRRAPATIFTDADNHWGGGTTADRATVAVDAQFGTNMTWDFYKTVFGRTGIGGDGKGSFNRVHYGDRYANAFWDDSCFCMTYGDGDGTQLGPLTSLDVAAHEMSHGVTSATANLTYSGESGGLNEATSDIMAAAVEFYANNPADVGDYLVGEEVVLPGFGKPALRFMDRPSKDGSSPDSWSTGTKNLDVHYSSGVANHFFYLLSEGSGAKTVNGVSYDSPTSNGSTVAGIGRDAATKIWYRALTTYMTSSTDYKAARTATLNAARDLYGAGSPQYNAVAAAWSAVNVA</sequence>
<dbReference type="GO" id="GO:0006508">
    <property type="term" value="P:proteolysis"/>
    <property type="evidence" value="ECO:0007669"/>
    <property type="project" value="UniProtKB-KW"/>
</dbReference>
<gene>
    <name evidence="14" type="ORF">FXF65_26200</name>
</gene>
<evidence type="ECO:0000259" key="11">
    <source>
        <dbReference type="Pfam" id="PF01447"/>
    </source>
</evidence>
<comment type="caution">
    <text evidence="14">The sequence shown here is derived from an EMBL/GenBank/DDBJ whole genome shotgun (WGS) entry which is preliminary data.</text>
</comment>
<dbReference type="InterPro" id="IPR006311">
    <property type="entry name" value="TAT_signal"/>
</dbReference>
<comment type="function">
    <text evidence="9">Extracellular zinc metalloprotease.</text>
</comment>
<keyword evidence="7 9" id="KW-0482">Metalloprotease</keyword>
<evidence type="ECO:0000313" key="15">
    <source>
        <dbReference type="Proteomes" id="UP000322634"/>
    </source>
</evidence>
<dbReference type="OrthoDB" id="345880at2"/>
<keyword evidence="3" id="KW-0479">Metal-binding</keyword>
<dbReference type="GO" id="GO:0004222">
    <property type="term" value="F:metalloendopeptidase activity"/>
    <property type="evidence" value="ECO:0007669"/>
    <property type="project" value="UniProtKB-UniRule"/>
</dbReference>
<evidence type="ECO:0000259" key="13">
    <source>
        <dbReference type="Pfam" id="PF07504"/>
    </source>
</evidence>
<keyword evidence="6 9" id="KW-0862">Zinc</keyword>
<dbReference type="Pfam" id="PF02868">
    <property type="entry name" value="Peptidase_M4_C"/>
    <property type="match status" value="1"/>
</dbReference>
<evidence type="ECO:0000256" key="4">
    <source>
        <dbReference type="ARBA" id="ARBA00022729"/>
    </source>
</evidence>
<evidence type="ECO:0000256" key="1">
    <source>
        <dbReference type="ARBA" id="ARBA00009388"/>
    </source>
</evidence>
<feature type="domain" description="Peptidase M4 C-terminal" evidence="12">
    <location>
        <begin position="361"/>
        <end position="536"/>
    </location>
</feature>
<evidence type="ECO:0000256" key="9">
    <source>
        <dbReference type="RuleBase" id="RU366073"/>
    </source>
</evidence>
<feature type="active site" description="Proton donor" evidence="8">
    <location>
        <position position="439"/>
    </location>
</feature>
<dbReference type="EMBL" id="VSFF01000010">
    <property type="protein sequence ID" value="TYC11596.1"/>
    <property type="molecule type" value="Genomic_DNA"/>
</dbReference>
<proteinExistence type="inferred from homology"/>
<feature type="chain" id="PRO_5023134348" description="Neutral metalloproteinase" evidence="9">
    <location>
        <begin position="27"/>
        <end position="537"/>
    </location>
</feature>
<dbReference type="GO" id="GO:0046872">
    <property type="term" value="F:metal ion binding"/>
    <property type="evidence" value="ECO:0007669"/>
    <property type="project" value="UniProtKB-UniRule"/>
</dbReference>
<evidence type="ECO:0000256" key="5">
    <source>
        <dbReference type="ARBA" id="ARBA00022801"/>
    </source>
</evidence>
<evidence type="ECO:0000256" key="3">
    <source>
        <dbReference type="ARBA" id="ARBA00022723"/>
    </source>
</evidence>
<dbReference type="EC" id="3.4.24.-" evidence="9"/>
<dbReference type="Pfam" id="PF01447">
    <property type="entry name" value="Peptidase_M4"/>
    <property type="match status" value="1"/>
</dbReference>
<feature type="domain" description="FTP" evidence="13">
    <location>
        <begin position="65"/>
        <end position="109"/>
    </location>
</feature>
<keyword evidence="4 9" id="KW-0732">Signal</keyword>
<evidence type="ECO:0000256" key="7">
    <source>
        <dbReference type="ARBA" id="ARBA00023049"/>
    </source>
</evidence>
<reference evidence="14 15" key="1">
    <citation type="submission" date="2019-08" db="EMBL/GenBank/DDBJ databases">
        <title>Actinomadura sp. nov. CYP1-5 isolated from mountain soil.</title>
        <authorList>
            <person name="Songsumanus A."/>
            <person name="Kuncharoen N."/>
            <person name="Kudo T."/>
            <person name="Yuki M."/>
            <person name="Igarashi Y."/>
            <person name="Tanasupawat S."/>
        </authorList>
    </citation>
    <scope>NUCLEOTIDE SEQUENCE [LARGE SCALE GENOMIC DNA]</scope>
    <source>
        <strain evidence="14 15">GKU157</strain>
    </source>
</reference>
<dbReference type="Gene3D" id="3.10.170.10">
    <property type="match status" value="1"/>
</dbReference>
<evidence type="ECO:0000256" key="6">
    <source>
        <dbReference type="ARBA" id="ARBA00022833"/>
    </source>
</evidence>
<keyword evidence="9" id="KW-0964">Secreted</keyword>
<dbReference type="InterPro" id="IPR050728">
    <property type="entry name" value="Zinc_Metalloprotease_M4"/>
</dbReference>
<feature type="active site" evidence="8">
    <location>
        <position position="351"/>
    </location>
</feature>
<feature type="domain" description="Peptidase M4" evidence="11">
    <location>
        <begin position="201"/>
        <end position="358"/>
    </location>
</feature>
<feature type="signal peptide" evidence="9">
    <location>
        <begin position="1"/>
        <end position="26"/>
    </location>
</feature>
<name>A0A5D0U1R1_9ACTN</name>
<evidence type="ECO:0000256" key="10">
    <source>
        <dbReference type="SAM" id="MobiDB-lite"/>
    </source>
</evidence>
<comment type="cofactor">
    <cofactor evidence="9">
        <name>Zn(2+)</name>
        <dbReference type="ChEBI" id="CHEBI:29105"/>
    </cofactor>
</comment>
<dbReference type="InterPro" id="IPR011096">
    <property type="entry name" value="FTP_domain"/>
</dbReference>
<keyword evidence="2 9" id="KW-0645">Protease</keyword>
<dbReference type="InterPro" id="IPR027268">
    <property type="entry name" value="Peptidase_M4/M1_CTD_sf"/>
</dbReference>
<dbReference type="PRINTS" id="PR00730">
    <property type="entry name" value="THERMOLYSIN"/>
</dbReference>
<dbReference type="SUPFAM" id="SSF55486">
    <property type="entry name" value="Metalloproteases ('zincins'), catalytic domain"/>
    <property type="match status" value="1"/>
</dbReference>
<dbReference type="GO" id="GO:0005576">
    <property type="term" value="C:extracellular region"/>
    <property type="evidence" value="ECO:0007669"/>
    <property type="project" value="UniProtKB-SubCell"/>
</dbReference>
<dbReference type="InterPro" id="IPR013856">
    <property type="entry name" value="Peptidase_M4_domain"/>
</dbReference>
<dbReference type="Pfam" id="PF07504">
    <property type="entry name" value="FTP"/>
    <property type="match status" value="1"/>
</dbReference>
<keyword evidence="5 9" id="KW-0378">Hydrolase</keyword>
<dbReference type="Gene3D" id="1.10.390.10">
    <property type="entry name" value="Neutral Protease Domain 2"/>
    <property type="match status" value="1"/>
</dbReference>
<protein>
    <recommendedName>
        <fullName evidence="9">Neutral metalloproteinase</fullName>
        <ecNumber evidence="9">3.4.24.-</ecNumber>
    </recommendedName>
</protein>
<dbReference type="PROSITE" id="PS51318">
    <property type="entry name" value="TAT"/>
    <property type="match status" value="1"/>
</dbReference>
<dbReference type="RefSeq" id="WP_148352691.1">
    <property type="nucleotide sequence ID" value="NZ_JBHSBF010000011.1"/>
</dbReference>
<evidence type="ECO:0000259" key="12">
    <source>
        <dbReference type="Pfam" id="PF02868"/>
    </source>
</evidence>
<feature type="region of interest" description="Disordered" evidence="10">
    <location>
        <begin position="107"/>
        <end position="129"/>
    </location>
</feature>
<dbReference type="AlphaFoldDB" id="A0A5D0U1R1"/>
<accession>A0A5D0U1R1</accession>